<proteinExistence type="predicted"/>
<feature type="signal peptide" evidence="2">
    <location>
        <begin position="1"/>
        <end position="18"/>
    </location>
</feature>
<name>A0A9P5XMW2_9AGAR</name>
<keyword evidence="2" id="KW-0732">Signal</keyword>
<dbReference type="AlphaFoldDB" id="A0A9P5XMW2"/>
<evidence type="ECO:0000313" key="4">
    <source>
        <dbReference type="EMBL" id="KAF9454412.1"/>
    </source>
</evidence>
<reference evidence="4" key="1">
    <citation type="submission" date="2020-11" db="EMBL/GenBank/DDBJ databases">
        <authorList>
            <consortium name="DOE Joint Genome Institute"/>
            <person name="Ahrendt S."/>
            <person name="Riley R."/>
            <person name="Andreopoulos W."/>
            <person name="Labutti K."/>
            <person name="Pangilinan J."/>
            <person name="Ruiz-Duenas F.J."/>
            <person name="Barrasa J.M."/>
            <person name="Sanchez-Garcia M."/>
            <person name="Camarero S."/>
            <person name="Miyauchi S."/>
            <person name="Serrano A."/>
            <person name="Linde D."/>
            <person name="Babiker R."/>
            <person name="Drula E."/>
            <person name="Ayuso-Fernandez I."/>
            <person name="Pacheco R."/>
            <person name="Padilla G."/>
            <person name="Ferreira P."/>
            <person name="Barriuso J."/>
            <person name="Kellner H."/>
            <person name="Castanera R."/>
            <person name="Alfaro M."/>
            <person name="Ramirez L."/>
            <person name="Pisabarro A.G."/>
            <person name="Kuo A."/>
            <person name="Tritt A."/>
            <person name="Lipzen A."/>
            <person name="He G."/>
            <person name="Yan M."/>
            <person name="Ng V."/>
            <person name="Cullen D."/>
            <person name="Martin F."/>
            <person name="Rosso M.-N."/>
            <person name="Henrissat B."/>
            <person name="Hibbett D."/>
            <person name="Martinez A.T."/>
            <person name="Grigoriev I.V."/>
        </authorList>
    </citation>
    <scope>NUCLEOTIDE SEQUENCE</scope>
    <source>
        <strain evidence="4">MF-IS2</strain>
    </source>
</reference>
<dbReference type="PANTHER" id="PTHR45815">
    <property type="entry name" value="PROTEIN DISULFIDE-ISOMERASE A6"/>
    <property type="match status" value="1"/>
</dbReference>
<accession>A0A9P5XMW2</accession>
<feature type="region of interest" description="Disordered" evidence="1">
    <location>
        <begin position="308"/>
        <end position="349"/>
    </location>
</feature>
<organism evidence="4 5">
    <name type="scientific">Macrolepiota fuliginosa MF-IS2</name>
    <dbReference type="NCBI Taxonomy" id="1400762"/>
    <lineage>
        <taxon>Eukaryota</taxon>
        <taxon>Fungi</taxon>
        <taxon>Dikarya</taxon>
        <taxon>Basidiomycota</taxon>
        <taxon>Agaricomycotina</taxon>
        <taxon>Agaricomycetes</taxon>
        <taxon>Agaricomycetidae</taxon>
        <taxon>Agaricales</taxon>
        <taxon>Agaricineae</taxon>
        <taxon>Agaricaceae</taxon>
        <taxon>Macrolepiota</taxon>
    </lineage>
</organism>
<dbReference type="GO" id="GO:0005788">
    <property type="term" value="C:endoplasmic reticulum lumen"/>
    <property type="evidence" value="ECO:0007669"/>
    <property type="project" value="TreeGrafter"/>
</dbReference>
<dbReference type="Proteomes" id="UP000807342">
    <property type="component" value="Unassembled WGS sequence"/>
</dbReference>
<dbReference type="GO" id="GO:0015035">
    <property type="term" value="F:protein-disulfide reductase activity"/>
    <property type="evidence" value="ECO:0007669"/>
    <property type="project" value="TreeGrafter"/>
</dbReference>
<keyword evidence="5" id="KW-1185">Reference proteome</keyword>
<sequence>MLPQLVLGVVLTSSWVLADGLFAEDSLVKTLDSESFKRVLEFNQTTMIAFVSPSNLDCQQMVPDYEKAALGLHPLVPTYAMDCKNDLNTGFCREQGIDKFPTIKLFPRGRTEPSLTFANPDERSASAYYYWAIRGAPNYVTKHYRVEQIQPWVEKTEDKNAVLLLTKDKKIPLLWKSLANKYAGQVEFASHRDRKGRSSVELGMEAGGQKEAKILVYPAGSTTPFRYEGINKIDSLSKFLDSVLDGTVNLKAANEEARAEEFVPDEKELEIERKQEAQRLALAHGGFTELIDFEKAIKEGHGADYHDVHGYPGMMGGPPPVKKADRVESDDSQRKGQDADASSRIPDEL</sequence>
<dbReference type="InterPro" id="IPR036249">
    <property type="entry name" value="Thioredoxin-like_sf"/>
</dbReference>
<evidence type="ECO:0000256" key="2">
    <source>
        <dbReference type="SAM" id="SignalP"/>
    </source>
</evidence>
<comment type="caution">
    <text evidence="4">The sequence shown here is derived from an EMBL/GenBank/DDBJ whole genome shotgun (WGS) entry which is preliminary data.</text>
</comment>
<dbReference type="EMBL" id="MU151054">
    <property type="protein sequence ID" value="KAF9454412.1"/>
    <property type="molecule type" value="Genomic_DNA"/>
</dbReference>
<evidence type="ECO:0000313" key="5">
    <source>
        <dbReference type="Proteomes" id="UP000807342"/>
    </source>
</evidence>
<feature type="chain" id="PRO_5040198963" description="Thioredoxin domain-containing protein" evidence="2">
    <location>
        <begin position="19"/>
        <end position="349"/>
    </location>
</feature>
<feature type="domain" description="Thioredoxin" evidence="3">
    <location>
        <begin position="28"/>
        <end position="115"/>
    </location>
</feature>
<protein>
    <recommendedName>
        <fullName evidence="3">Thioredoxin domain-containing protein</fullName>
    </recommendedName>
</protein>
<dbReference type="GO" id="GO:0034976">
    <property type="term" value="P:response to endoplasmic reticulum stress"/>
    <property type="evidence" value="ECO:0007669"/>
    <property type="project" value="TreeGrafter"/>
</dbReference>
<dbReference type="InterPro" id="IPR013766">
    <property type="entry name" value="Thioredoxin_domain"/>
</dbReference>
<dbReference type="SUPFAM" id="SSF52833">
    <property type="entry name" value="Thioredoxin-like"/>
    <property type="match status" value="1"/>
</dbReference>
<dbReference type="OrthoDB" id="427280at2759"/>
<evidence type="ECO:0000259" key="3">
    <source>
        <dbReference type="Pfam" id="PF00085"/>
    </source>
</evidence>
<dbReference type="Pfam" id="PF00085">
    <property type="entry name" value="Thioredoxin"/>
    <property type="match status" value="1"/>
</dbReference>
<dbReference type="Gene3D" id="3.40.30.10">
    <property type="entry name" value="Glutaredoxin"/>
    <property type="match status" value="2"/>
</dbReference>
<gene>
    <name evidence="4" type="ORF">P691DRAFT_808549</name>
</gene>
<feature type="compositionally biased region" description="Basic and acidic residues" evidence="1">
    <location>
        <begin position="322"/>
        <end position="338"/>
    </location>
</feature>
<dbReference type="PANTHER" id="PTHR45815:SF3">
    <property type="entry name" value="PROTEIN DISULFIDE-ISOMERASE A6"/>
    <property type="match status" value="1"/>
</dbReference>
<evidence type="ECO:0000256" key="1">
    <source>
        <dbReference type="SAM" id="MobiDB-lite"/>
    </source>
</evidence>